<protein>
    <submittedName>
        <fullName evidence="2">Uncharacterized protein</fullName>
    </submittedName>
</protein>
<dbReference type="Proteomes" id="UP000668403">
    <property type="component" value="Unassembled WGS sequence"/>
</dbReference>
<dbReference type="EMBL" id="JAGFBF010000001">
    <property type="protein sequence ID" value="MBO2989267.1"/>
    <property type="molecule type" value="Genomic_DNA"/>
</dbReference>
<dbReference type="AlphaFoldDB" id="A0A939QBP9"/>
<reference evidence="2" key="1">
    <citation type="submission" date="2021-03" db="EMBL/GenBank/DDBJ databases">
        <title>Leucobacter chromiisoli sp. nov., isolated from chromium-containing soil of chemical plant.</title>
        <authorList>
            <person name="Xu Z."/>
        </authorList>
    </citation>
    <scope>NUCLEOTIDE SEQUENCE</scope>
    <source>
        <strain evidence="2">K 70/01</strain>
    </source>
</reference>
<accession>A0A939QBP9</accession>
<proteinExistence type="predicted"/>
<evidence type="ECO:0000313" key="3">
    <source>
        <dbReference type="Proteomes" id="UP000668403"/>
    </source>
</evidence>
<keyword evidence="3" id="KW-1185">Reference proteome</keyword>
<feature type="compositionally biased region" description="Polar residues" evidence="1">
    <location>
        <begin position="1"/>
        <end position="13"/>
    </location>
</feature>
<name>A0A939QBP9_9MICO</name>
<organism evidence="2 3">
    <name type="scientific">Leucobacter tardus</name>
    <dbReference type="NCBI Taxonomy" id="501483"/>
    <lineage>
        <taxon>Bacteria</taxon>
        <taxon>Bacillati</taxon>
        <taxon>Actinomycetota</taxon>
        <taxon>Actinomycetes</taxon>
        <taxon>Micrococcales</taxon>
        <taxon>Microbacteriaceae</taxon>
        <taxon>Leucobacter</taxon>
    </lineage>
</organism>
<dbReference type="RefSeq" id="WP_208237189.1">
    <property type="nucleotide sequence ID" value="NZ_BAAAQU010000001.1"/>
</dbReference>
<evidence type="ECO:0000313" key="2">
    <source>
        <dbReference type="EMBL" id="MBO2989267.1"/>
    </source>
</evidence>
<comment type="caution">
    <text evidence="2">The sequence shown here is derived from an EMBL/GenBank/DDBJ whole genome shotgun (WGS) entry which is preliminary data.</text>
</comment>
<evidence type="ECO:0000256" key="1">
    <source>
        <dbReference type="SAM" id="MobiDB-lite"/>
    </source>
</evidence>
<feature type="region of interest" description="Disordered" evidence="1">
    <location>
        <begin position="1"/>
        <end position="20"/>
    </location>
</feature>
<gene>
    <name evidence="2" type="ORF">J4H85_04545</name>
</gene>
<sequence>MASTTAPQATQNISERKDVPADFDRKELSRLFSRLRHEVGVLVDDANRKSPFYARGKDEAIAKRNAAVRTLSEFADRIDMLKRQD</sequence>